<sequence length="537" mass="63055">MISIKRRRQIKATIIISSILIIILAVGLVIGYYPFGLHQKNMKNINMPKDSIIYISAKSINESISKFTSSVYAYRISHDESMYDFSIMIKTIDAFFYNLKNNSNFFIKQFSKILTSRNASILLWKYNNSLSNSELLYFFDVGKINTFLANVFFNLKTVNIGTVKYEIKKEVYNNYKVFGLINDKPLIYFSFYNGIVIISKNYSSIKKIIDFFDARAGSFENISILQNSSLNYNPDISFYINKKLFDDNKCEGSMLFNPIKYFRDVYNIYGNIKLYDDNGKMDIFVDYKYGGSDKFELYNLNKQNNIQNYLPYQNTVVYLSLKSYISGLYPIIYNDLKNDNNTKIKRELLNLFNKMNNKYSFLSIISDLYGEMALAYIESSKIIYPIMIFNIENYDNILPKLENELLKKYINITKLEKKYNNGYIYSYTFPNGSSLYYTFVDKIYFFSENVKAIETAINNINTKNTLNEMTKKIDDYNPNYIFTIQLEKANRILKYFNVPLRNWSYPNNLVIGSSVNSNYTHINISFDANFRKLKNNQ</sequence>
<keyword evidence="3" id="KW-1185">Reference proteome</keyword>
<evidence type="ECO:0000256" key="1">
    <source>
        <dbReference type="SAM" id="Phobius"/>
    </source>
</evidence>
<accession>A0A3B6W3V2</accession>
<keyword evidence="1" id="KW-0472">Membrane</keyword>
<dbReference type="AlphaFoldDB" id="A0A3B6W3V2"/>
<keyword evidence="1" id="KW-1133">Transmembrane helix</keyword>
<gene>
    <name evidence="2" type="ORF">BPP43_10365</name>
</gene>
<dbReference type="KEGG" id="bpip:BPP43_10365"/>
<feature type="transmembrane region" description="Helical" evidence="1">
    <location>
        <begin position="12"/>
        <end position="35"/>
    </location>
</feature>
<keyword evidence="1" id="KW-0812">Transmembrane</keyword>
<organism evidence="2 3">
    <name type="scientific">Brachyspira pilosicoli P43/6/78</name>
    <dbReference type="NCBI Taxonomy" id="1042417"/>
    <lineage>
        <taxon>Bacteria</taxon>
        <taxon>Pseudomonadati</taxon>
        <taxon>Spirochaetota</taxon>
        <taxon>Spirochaetia</taxon>
        <taxon>Brachyspirales</taxon>
        <taxon>Brachyspiraceae</taxon>
        <taxon>Brachyspira</taxon>
    </lineage>
</organism>
<proteinExistence type="predicted"/>
<dbReference type="RefSeq" id="WP_015274832.1">
    <property type="nucleotide sequence ID" value="NC_019908.1"/>
</dbReference>
<protein>
    <submittedName>
        <fullName evidence="2">Uncharacterized protein</fullName>
    </submittedName>
</protein>
<evidence type="ECO:0000313" key="3">
    <source>
        <dbReference type="Proteomes" id="UP000010793"/>
    </source>
</evidence>
<name>A0A3B6W3V2_BRAPL</name>
<dbReference type="Proteomes" id="UP000010793">
    <property type="component" value="Chromosome"/>
</dbReference>
<dbReference type="EMBL" id="CP002873">
    <property type="protein sequence ID" value="AGA67247.1"/>
    <property type="molecule type" value="Genomic_DNA"/>
</dbReference>
<evidence type="ECO:0000313" key="2">
    <source>
        <dbReference type="EMBL" id="AGA67247.1"/>
    </source>
</evidence>
<reference evidence="2 3" key="1">
    <citation type="journal article" date="2013" name="Genome Announc.">
        <title>Complete Genome Sequence of the Porcine Strain Brachyspira pilosicoli P43/6/78(T.).</title>
        <authorList>
            <person name="Lin C."/>
            <person name="den Bakker H.C."/>
            <person name="Suzuki H."/>
            <person name="Lefebure T."/>
            <person name="Ponnala L."/>
            <person name="Sun Q."/>
            <person name="Stanhope M.J."/>
            <person name="Wiedmann M."/>
            <person name="Duhamel G.E."/>
        </authorList>
    </citation>
    <scope>NUCLEOTIDE SEQUENCE [LARGE SCALE GENOMIC DNA]</scope>
    <source>
        <strain evidence="2 3">P43/6/78</strain>
    </source>
</reference>